<feature type="region of interest" description="Disordered" evidence="3">
    <location>
        <begin position="205"/>
        <end position="235"/>
    </location>
</feature>
<proteinExistence type="predicted"/>
<dbReference type="PANTHER" id="PTHR35391:SF5">
    <property type="entry name" value="DUF6590 DOMAIN-CONTAINING PROTEIN"/>
    <property type="match status" value="1"/>
</dbReference>
<dbReference type="InterPro" id="IPR036028">
    <property type="entry name" value="SH3-like_dom_sf"/>
</dbReference>
<protein>
    <recommendedName>
        <fullName evidence="4">SH3 domain-containing protein</fullName>
    </recommendedName>
</protein>
<dbReference type="Proteomes" id="UP000316270">
    <property type="component" value="Chromosome 3"/>
</dbReference>
<dbReference type="SMART" id="SM00326">
    <property type="entry name" value="SH3"/>
    <property type="match status" value="1"/>
</dbReference>
<evidence type="ECO:0000313" key="6">
    <source>
        <dbReference type="Proteomes" id="UP000316270"/>
    </source>
</evidence>
<organism evidence="5 6">
    <name type="scientific">Venturia effusa</name>
    <dbReference type="NCBI Taxonomy" id="50376"/>
    <lineage>
        <taxon>Eukaryota</taxon>
        <taxon>Fungi</taxon>
        <taxon>Dikarya</taxon>
        <taxon>Ascomycota</taxon>
        <taxon>Pezizomycotina</taxon>
        <taxon>Dothideomycetes</taxon>
        <taxon>Pleosporomycetidae</taxon>
        <taxon>Venturiales</taxon>
        <taxon>Venturiaceae</taxon>
        <taxon>Venturia</taxon>
    </lineage>
</organism>
<dbReference type="SUPFAM" id="SSF50044">
    <property type="entry name" value="SH3-domain"/>
    <property type="match status" value="1"/>
</dbReference>
<feature type="compositionally biased region" description="Acidic residues" evidence="3">
    <location>
        <begin position="213"/>
        <end position="228"/>
    </location>
</feature>
<evidence type="ECO:0000256" key="1">
    <source>
        <dbReference type="ARBA" id="ARBA00022443"/>
    </source>
</evidence>
<reference evidence="5 6" key="1">
    <citation type="submission" date="2019-07" db="EMBL/GenBank/DDBJ databases">
        <title>Finished genome of Venturia effusa.</title>
        <authorList>
            <person name="Young C.A."/>
            <person name="Cox M.P."/>
            <person name="Ganley A.R.D."/>
            <person name="David W.J."/>
        </authorList>
    </citation>
    <scope>NUCLEOTIDE SEQUENCE [LARGE SCALE GENOMIC DNA]</scope>
    <source>
        <strain evidence="6">albino</strain>
    </source>
</reference>
<dbReference type="Pfam" id="PF20233">
    <property type="entry name" value="DUF6590"/>
    <property type="match status" value="1"/>
</dbReference>
<gene>
    <name evidence="5" type="ORF">FKW77_009431</name>
</gene>
<name>A0A517L1Y5_9PEZI</name>
<dbReference type="Pfam" id="PF00018">
    <property type="entry name" value="SH3_1"/>
    <property type="match status" value="1"/>
</dbReference>
<dbReference type="EMBL" id="CP042187">
    <property type="protein sequence ID" value="QDS69654.1"/>
    <property type="molecule type" value="Genomic_DNA"/>
</dbReference>
<feature type="domain" description="SH3" evidence="4">
    <location>
        <begin position="243"/>
        <end position="304"/>
    </location>
</feature>
<sequence>MRTASTALAEDAISRALRRRHEASNDAQYRLEQQFASLNVSSVIKILWPELSGADAEGMTVVSDILYAGEIPITKIRWFVVVKGGRESYTCLPITTYRGSGCGKRGVVKSQHCIVYSGSKEPDPFDEELPSPGEVPMLSSIQVRPRDRSEKMFPASRINFAKIYTVEHNVKVYDFGDVRKSCLSLLVVQWKWVLNTKVQGVAMVEDDRKDSGVDAEGDDEHEQDQELVDVDKGKDESDDTEIKLLARGVALWPWAATARGYLAFSEGDPIIVTGWADENWGRGKNVRTGKTGVFPGRFFQVDQTT</sequence>
<evidence type="ECO:0000313" key="5">
    <source>
        <dbReference type="EMBL" id="QDS69654.1"/>
    </source>
</evidence>
<keyword evidence="1 2" id="KW-0728">SH3 domain</keyword>
<dbReference type="Gene3D" id="2.30.30.40">
    <property type="entry name" value="SH3 Domains"/>
    <property type="match status" value="1"/>
</dbReference>
<accession>A0A517L1Y5</accession>
<keyword evidence="6" id="KW-1185">Reference proteome</keyword>
<dbReference type="OrthoDB" id="3559580at2759"/>
<dbReference type="AlphaFoldDB" id="A0A517L1Y5"/>
<dbReference type="InterPro" id="IPR046497">
    <property type="entry name" value="DUF6590"/>
</dbReference>
<evidence type="ECO:0000256" key="2">
    <source>
        <dbReference type="PROSITE-ProRule" id="PRU00192"/>
    </source>
</evidence>
<dbReference type="PANTHER" id="PTHR35391">
    <property type="entry name" value="C2H2-TYPE DOMAIN-CONTAINING PROTEIN-RELATED"/>
    <property type="match status" value="1"/>
</dbReference>
<dbReference type="PROSITE" id="PS50002">
    <property type="entry name" value="SH3"/>
    <property type="match status" value="1"/>
</dbReference>
<evidence type="ECO:0000256" key="3">
    <source>
        <dbReference type="SAM" id="MobiDB-lite"/>
    </source>
</evidence>
<evidence type="ECO:0000259" key="4">
    <source>
        <dbReference type="PROSITE" id="PS50002"/>
    </source>
</evidence>
<dbReference type="InterPro" id="IPR001452">
    <property type="entry name" value="SH3_domain"/>
</dbReference>